<dbReference type="Pfam" id="PF04352">
    <property type="entry name" value="ProQ"/>
    <property type="match status" value="1"/>
</dbReference>
<keyword evidence="1" id="KW-0694">RNA-binding</keyword>
<comment type="caution">
    <text evidence="5">The sequence shown here is derived from an EMBL/GenBank/DDBJ whole genome shotgun (WGS) entry which is preliminary data.</text>
</comment>
<dbReference type="GO" id="GO:0003723">
    <property type="term" value="F:RNA binding"/>
    <property type="evidence" value="ECO:0007669"/>
    <property type="project" value="UniProtKB-KW"/>
</dbReference>
<organism evidence="5 6">
    <name type="scientific">Ottowia cancrivicina</name>
    <dbReference type="NCBI Taxonomy" id="3040346"/>
    <lineage>
        <taxon>Bacteria</taxon>
        <taxon>Pseudomonadati</taxon>
        <taxon>Pseudomonadota</taxon>
        <taxon>Betaproteobacteria</taxon>
        <taxon>Burkholderiales</taxon>
        <taxon>Comamonadaceae</taxon>
        <taxon>Ottowia</taxon>
    </lineage>
</organism>
<evidence type="ECO:0000256" key="3">
    <source>
        <dbReference type="SAM" id="MobiDB-lite"/>
    </source>
</evidence>
<proteinExistence type="predicted"/>
<reference evidence="5 6" key="1">
    <citation type="submission" date="2023-04" db="EMBL/GenBank/DDBJ databases">
        <title>Ottowia paracancer sp. nov., isolated from human stomach.</title>
        <authorList>
            <person name="Song Y."/>
        </authorList>
    </citation>
    <scope>NUCLEOTIDE SEQUENCE [LARGE SCALE GENOMIC DNA]</scope>
    <source>
        <strain evidence="5 6">10c7w1</strain>
    </source>
</reference>
<dbReference type="Gene3D" id="1.10.1710.10">
    <property type="entry name" value="ProQ/FinO domain"/>
    <property type="match status" value="1"/>
</dbReference>
<feature type="coiled-coil region" evidence="2">
    <location>
        <begin position="161"/>
        <end position="192"/>
    </location>
</feature>
<evidence type="ECO:0000313" key="5">
    <source>
        <dbReference type="EMBL" id="MDG9698801.1"/>
    </source>
</evidence>
<dbReference type="InterPro" id="IPR036442">
    <property type="entry name" value="ProQ/FinO_sf"/>
</dbReference>
<name>A0AAW6RJV0_9BURK</name>
<protein>
    <submittedName>
        <fullName evidence="5">ProQ/FINO family protein</fullName>
    </submittedName>
</protein>
<dbReference type="AlphaFoldDB" id="A0AAW6RJV0"/>
<dbReference type="EMBL" id="JARVII010000004">
    <property type="protein sequence ID" value="MDG9698801.1"/>
    <property type="molecule type" value="Genomic_DNA"/>
</dbReference>
<dbReference type="RefSeq" id="WP_279523817.1">
    <property type="nucleotide sequence ID" value="NZ_JARVII010000004.1"/>
</dbReference>
<dbReference type="SMART" id="SM00945">
    <property type="entry name" value="ProQ"/>
    <property type="match status" value="1"/>
</dbReference>
<evidence type="ECO:0000256" key="1">
    <source>
        <dbReference type="ARBA" id="ARBA00022884"/>
    </source>
</evidence>
<accession>A0AAW6RJV0</accession>
<keyword evidence="6" id="KW-1185">Reference proteome</keyword>
<feature type="domain" description="ProQ/FinO" evidence="4">
    <location>
        <begin position="24"/>
        <end position="134"/>
    </location>
</feature>
<dbReference type="InterPro" id="IPR016103">
    <property type="entry name" value="ProQ/FinO"/>
</dbReference>
<evidence type="ECO:0000313" key="6">
    <source>
        <dbReference type="Proteomes" id="UP001237156"/>
    </source>
</evidence>
<keyword evidence="2" id="KW-0175">Coiled coil</keyword>
<evidence type="ECO:0000256" key="2">
    <source>
        <dbReference type="SAM" id="Coils"/>
    </source>
</evidence>
<gene>
    <name evidence="5" type="ORF">QB898_03535</name>
</gene>
<dbReference type="Proteomes" id="UP001237156">
    <property type="component" value="Unassembled WGS sequence"/>
</dbReference>
<dbReference type="SUPFAM" id="SSF48657">
    <property type="entry name" value="FinO-like"/>
    <property type="match status" value="1"/>
</dbReference>
<evidence type="ECO:0000259" key="4">
    <source>
        <dbReference type="SMART" id="SM00945"/>
    </source>
</evidence>
<feature type="compositionally biased region" description="Polar residues" evidence="3">
    <location>
        <begin position="1"/>
        <end position="22"/>
    </location>
</feature>
<feature type="region of interest" description="Disordered" evidence="3">
    <location>
        <begin position="1"/>
        <end position="27"/>
    </location>
</feature>
<sequence length="224" mass="24777">MTNETPATDPTSQTSQAAQTGGKTAARRTHPLLAQLAQWHPGLFGQTPQPLKRGIYDDLLALHAAELKAEELGQALAIHTRSTRYLNAVAQGLPRRDLQGQAVEAPAPEHIYQALLEVFRRRQQRSAEDLGPKLRRRIAQAWQASGLTRDDYAQAMHSKKNEQANAMLQAALEEAAAQMAKDEALLRAFEASAQSETDFAQMYGLHPREAARALARARQQRSRV</sequence>